<protein>
    <recommendedName>
        <fullName evidence="4">Glycosyltransferase subfamily 4-like N-terminal domain-containing protein</fullName>
    </recommendedName>
</protein>
<dbReference type="Pfam" id="PF00534">
    <property type="entry name" value="Glycos_transf_1"/>
    <property type="match status" value="1"/>
</dbReference>
<organism evidence="3">
    <name type="scientific">marine metagenome</name>
    <dbReference type="NCBI Taxonomy" id="408172"/>
    <lineage>
        <taxon>unclassified sequences</taxon>
        <taxon>metagenomes</taxon>
        <taxon>ecological metagenomes</taxon>
    </lineage>
</organism>
<gene>
    <name evidence="3" type="ORF">METZ01_LOCUS20478</name>
</gene>
<dbReference type="PANTHER" id="PTHR45947">
    <property type="entry name" value="SULFOQUINOVOSYL TRANSFERASE SQD2"/>
    <property type="match status" value="1"/>
</dbReference>
<feature type="domain" description="Glycosyltransferase subfamily 4-like N-terminal" evidence="2">
    <location>
        <begin position="14"/>
        <end position="175"/>
    </location>
</feature>
<dbReference type="EMBL" id="UINC01001016">
    <property type="protein sequence ID" value="SUZ67624.1"/>
    <property type="molecule type" value="Genomic_DNA"/>
</dbReference>
<dbReference type="InterPro" id="IPR001296">
    <property type="entry name" value="Glyco_trans_1"/>
</dbReference>
<evidence type="ECO:0000259" key="2">
    <source>
        <dbReference type="Pfam" id="PF13439"/>
    </source>
</evidence>
<dbReference type="SUPFAM" id="SSF53756">
    <property type="entry name" value="UDP-Glycosyltransferase/glycogen phosphorylase"/>
    <property type="match status" value="1"/>
</dbReference>
<dbReference type="InterPro" id="IPR050194">
    <property type="entry name" value="Glycosyltransferase_grp1"/>
</dbReference>
<dbReference type="CDD" id="cd03801">
    <property type="entry name" value="GT4_PimA-like"/>
    <property type="match status" value="1"/>
</dbReference>
<feature type="non-terminal residue" evidence="3">
    <location>
        <position position="1"/>
    </location>
</feature>
<feature type="domain" description="Glycosyl transferase family 1" evidence="1">
    <location>
        <begin position="184"/>
        <end position="333"/>
    </location>
</feature>
<reference evidence="3" key="1">
    <citation type="submission" date="2018-05" db="EMBL/GenBank/DDBJ databases">
        <authorList>
            <person name="Lanie J.A."/>
            <person name="Ng W.-L."/>
            <person name="Kazmierczak K.M."/>
            <person name="Andrzejewski T.M."/>
            <person name="Davidsen T.M."/>
            <person name="Wayne K.J."/>
            <person name="Tettelin H."/>
            <person name="Glass J.I."/>
            <person name="Rusch D."/>
            <person name="Podicherti R."/>
            <person name="Tsui H.-C.T."/>
            <person name="Winkler M.E."/>
        </authorList>
    </citation>
    <scope>NUCLEOTIDE SEQUENCE</scope>
</reference>
<evidence type="ECO:0000259" key="1">
    <source>
        <dbReference type="Pfam" id="PF00534"/>
    </source>
</evidence>
<proteinExistence type="predicted"/>
<evidence type="ECO:0000313" key="3">
    <source>
        <dbReference type="EMBL" id="SUZ67624.1"/>
    </source>
</evidence>
<dbReference type="Pfam" id="PF13439">
    <property type="entry name" value="Glyco_transf_4"/>
    <property type="match status" value="1"/>
</dbReference>
<sequence length="380" mass="41094">VNIVMHCIYFPPEVGGLESHVHYLCRGLESRGCRVSVVTSCSQSGLPAHEVMDGIDVWRTWLPARNPLGWAVHGGMSTPRLGLIAREADVVHAQAFQSVLPGVVAKKTGGIPLVSTWHTSHFLKRAASPFWGPIFQRLLAWSDYNLAASAEIAHVAEGLAPDVSVEPLTNGVETDIFRRCEPLLPPTTRRRIIVPRRLFEKNGVEFFLKAMPLITEHLDVEAVIVGDGPERRKLEALAANLSLGECVQFLGARGHDEMPGLLSSAELAVFPSLMEATSVAALESMACELPVAASEVGGLPEIVDHDVGALFEAGNPTALAAAVTALLGRDDLRALGAAARSRVVERWSNARLVDRHLEVYESLLVRGREQVRKPSGESEG</sequence>
<dbReference type="AlphaFoldDB" id="A0A381PLY3"/>
<dbReference type="PANTHER" id="PTHR45947:SF3">
    <property type="entry name" value="SULFOQUINOVOSYL TRANSFERASE SQD2"/>
    <property type="match status" value="1"/>
</dbReference>
<dbReference type="InterPro" id="IPR028098">
    <property type="entry name" value="Glyco_trans_4-like_N"/>
</dbReference>
<dbReference type="Gene3D" id="3.40.50.2000">
    <property type="entry name" value="Glycogen Phosphorylase B"/>
    <property type="match status" value="2"/>
</dbReference>
<evidence type="ECO:0008006" key="4">
    <source>
        <dbReference type="Google" id="ProtNLM"/>
    </source>
</evidence>
<accession>A0A381PLY3</accession>
<dbReference type="GO" id="GO:0016757">
    <property type="term" value="F:glycosyltransferase activity"/>
    <property type="evidence" value="ECO:0007669"/>
    <property type="project" value="InterPro"/>
</dbReference>
<name>A0A381PLY3_9ZZZZ</name>